<comment type="caution">
    <text evidence="1">The sequence shown here is derived from an EMBL/GenBank/DDBJ whole genome shotgun (WGS) entry which is preliminary data.</text>
</comment>
<evidence type="ECO:0008006" key="3">
    <source>
        <dbReference type="Google" id="ProtNLM"/>
    </source>
</evidence>
<name>A0A0V0XJG7_TRIPS</name>
<evidence type="ECO:0000313" key="1">
    <source>
        <dbReference type="EMBL" id="KRX88104.1"/>
    </source>
</evidence>
<dbReference type="AlphaFoldDB" id="A0A0V0XJG7"/>
<protein>
    <recommendedName>
        <fullName evidence="3">DDE-1 domain-containing protein</fullName>
    </recommendedName>
</protein>
<accession>A0A0V0XJG7</accession>
<evidence type="ECO:0000313" key="2">
    <source>
        <dbReference type="Proteomes" id="UP000054815"/>
    </source>
</evidence>
<proteinExistence type="predicted"/>
<reference evidence="1 2" key="1">
    <citation type="submission" date="2015-01" db="EMBL/GenBank/DDBJ databases">
        <title>Evolution of Trichinella species and genotypes.</title>
        <authorList>
            <person name="Korhonen P.K."/>
            <person name="Edoardo P."/>
            <person name="Giuseppe L.R."/>
            <person name="Gasser R.B."/>
        </authorList>
    </citation>
    <scope>NUCLEOTIDE SEQUENCE [LARGE SCALE GENOMIC DNA]</scope>
    <source>
        <strain evidence="1">ISS141</strain>
    </source>
</reference>
<gene>
    <name evidence="1" type="ORF">T4E_1254</name>
</gene>
<organism evidence="1 2">
    <name type="scientific">Trichinella pseudospiralis</name>
    <name type="common">Parasitic roundworm</name>
    <dbReference type="NCBI Taxonomy" id="6337"/>
    <lineage>
        <taxon>Eukaryota</taxon>
        <taxon>Metazoa</taxon>
        <taxon>Ecdysozoa</taxon>
        <taxon>Nematoda</taxon>
        <taxon>Enoplea</taxon>
        <taxon>Dorylaimia</taxon>
        <taxon>Trichinellida</taxon>
        <taxon>Trichinellidae</taxon>
        <taxon>Trichinella</taxon>
    </lineage>
</organism>
<dbReference type="Proteomes" id="UP000054815">
    <property type="component" value="Unassembled WGS sequence"/>
</dbReference>
<dbReference type="EMBL" id="JYDU01000251">
    <property type="protein sequence ID" value="KRX88104.1"/>
    <property type="molecule type" value="Genomic_DNA"/>
</dbReference>
<sequence length="101" mass="11625">MSTTACDRLQLSLVVVRKSKVPRAIIVLQKLRMVYDYQPKAWMAGDIFSHCPASMMRYLFFTLKYADGDDLVKNPNLKHCCYMIAQAWNSISASTLRTSWN</sequence>